<evidence type="ECO:0000256" key="1">
    <source>
        <dbReference type="SAM" id="MobiDB-lite"/>
    </source>
</evidence>
<feature type="region of interest" description="Disordered" evidence="1">
    <location>
        <begin position="309"/>
        <end position="335"/>
    </location>
</feature>
<reference evidence="4" key="2">
    <citation type="submission" date="2013-03" db="EMBL/GenBank/DDBJ databases">
        <authorList>
            <person name="Motta M.C.M."/>
            <person name="Martins A.C.A."/>
            <person name="Preta C.M.C.C."/>
            <person name="Silva R."/>
            <person name="de Souza S.S."/>
            <person name="Klein C.C."/>
            <person name="de Almeida L.G.P."/>
            <person name="Cunha O.L."/>
            <person name="Colabardini A.C."/>
            <person name="Lima B.A."/>
            <person name="Machado C.R."/>
            <person name="Soares C.M.A."/>
            <person name="de Menezes C.B.A."/>
            <person name="Bartolomeu D.C."/>
            <person name="Grisard E.C."/>
            <person name="Fantinatti-Garboggini F."/>
            <person name="Rodrigues-Luiz G.F."/>
            <person name="Wagner G."/>
            <person name="Goldman G.H."/>
            <person name="Fietto J.L.R."/>
            <person name="Ciapina L.P."/>
            <person name="Brocchi M."/>
            <person name="Elias M.C."/>
            <person name="Goldman M.H.S."/>
            <person name="Sagot M.-F."/>
            <person name="Pereira M."/>
            <person name="Stoco P.H."/>
            <person name="Teixeira S.M.R."/>
            <person name="de Mendonca-Neto R.P."/>
            <person name="Maciel T.E.F."/>
            <person name="Mendes T.A.O."/>
            <person name="Urmenyi T.P."/>
            <person name="Teixeira M.M.G."/>
            <person name="de Camargo E.F.P."/>
            <person name="de Sousa W."/>
            <person name="Schenkman S."/>
            <person name="de Vasconcelos A.T.R."/>
        </authorList>
    </citation>
    <scope>NUCLEOTIDE SEQUENCE</scope>
</reference>
<dbReference type="InterPro" id="IPR030395">
    <property type="entry name" value="GP_PDE_dom"/>
</dbReference>
<feature type="signal peptide" evidence="2">
    <location>
        <begin position="1"/>
        <end position="16"/>
    </location>
</feature>
<dbReference type="InterPro" id="IPR017946">
    <property type="entry name" value="PLC-like_Pdiesterase_TIM-brl"/>
</dbReference>
<name>S9V001_9TRYP</name>
<dbReference type="EMBL" id="ATMH01001001">
    <property type="protein sequence ID" value="EPY35673.1"/>
    <property type="molecule type" value="Genomic_DNA"/>
</dbReference>
<gene>
    <name evidence="6" type="ORF">STCU_01001</name>
    <name evidence="5" type="ORF">STCU_04398</name>
    <name evidence="4" type="ORF">STCU_09105</name>
</gene>
<feature type="domain" description="GP-PDE" evidence="3">
    <location>
        <begin position="36"/>
        <end position="309"/>
    </location>
</feature>
<dbReference type="Proteomes" id="UP000015354">
    <property type="component" value="Unassembled WGS sequence"/>
</dbReference>
<feature type="chain" id="PRO_5007727321" evidence="2">
    <location>
        <begin position="17"/>
        <end position="335"/>
    </location>
</feature>
<evidence type="ECO:0000313" key="6">
    <source>
        <dbReference type="EMBL" id="EPY35673.1"/>
    </source>
</evidence>
<comment type="caution">
    <text evidence="4">The sequence shown here is derived from an EMBL/GenBank/DDBJ whole genome shotgun (WGS) entry which is preliminary data.</text>
</comment>
<organism evidence="4 7">
    <name type="scientific">Strigomonas culicis</name>
    <dbReference type="NCBI Taxonomy" id="28005"/>
    <lineage>
        <taxon>Eukaryota</taxon>
        <taxon>Discoba</taxon>
        <taxon>Euglenozoa</taxon>
        <taxon>Kinetoplastea</taxon>
        <taxon>Metakinetoplastina</taxon>
        <taxon>Trypanosomatida</taxon>
        <taxon>Trypanosomatidae</taxon>
        <taxon>Strigomonadinae</taxon>
        <taxon>Strigomonas</taxon>
    </lineage>
</organism>
<dbReference type="PROSITE" id="PS51704">
    <property type="entry name" value="GP_PDE"/>
    <property type="match status" value="1"/>
</dbReference>
<evidence type="ECO:0000313" key="4">
    <source>
        <dbReference type="EMBL" id="EPY20216.1"/>
    </source>
</evidence>
<evidence type="ECO:0000313" key="7">
    <source>
        <dbReference type="Proteomes" id="UP000015354"/>
    </source>
</evidence>
<reference evidence="4 7" key="1">
    <citation type="journal article" date="2013" name="PLoS ONE">
        <title>Predicting the Proteins of Angomonas deanei, Strigomonas culicis and Their Respective Endosymbionts Reveals New Aspects of the Trypanosomatidae Family.</title>
        <authorList>
            <person name="Motta M.C."/>
            <person name="Martins A.C."/>
            <person name="de Souza S.S."/>
            <person name="Catta-Preta C.M."/>
            <person name="Silva R."/>
            <person name="Klein C.C."/>
            <person name="de Almeida L.G."/>
            <person name="de Lima Cunha O."/>
            <person name="Ciapina L.P."/>
            <person name="Brocchi M."/>
            <person name="Colabardini A.C."/>
            <person name="de Araujo Lima B."/>
            <person name="Machado C.R."/>
            <person name="de Almeida Soares C.M."/>
            <person name="Probst C.M."/>
            <person name="de Menezes C.B."/>
            <person name="Thompson C.E."/>
            <person name="Bartholomeu D.C."/>
            <person name="Gradia D.F."/>
            <person name="Pavoni D.P."/>
            <person name="Grisard E.C."/>
            <person name="Fantinatti-Garboggini F."/>
            <person name="Marchini F.K."/>
            <person name="Rodrigues-Luiz G.F."/>
            <person name="Wagner G."/>
            <person name="Goldman G.H."/>
            <person name="Fietto J.L."/>
            <person name="Elias M.C."/>
            <person name="Goldman M.H."/>
            <person name="Sagot M.F."/>
            <person name="Pereira M."/>
            <person name="Stoco P.H."/>
            <person name="de Mendonca-Neto R.P."/>
            <person name="Teixeira S.M."/>
            <person name="Maciel T.E."/>
            <person name="de Oliveira Mendes T.A."/>
            <person name="Urmenyi T.P."/>
            <person name="de Souza W."/>
            <person name="Schenkman S."/>
            <person name="de Vasconcelos A.T."/>
        </authorList>
    </citation>
    <scope>NUCLEOTIDE SEQUENCE [LARGE SCALE GENOMIC DNA]</scope>
</reference>
<dbReference type="SUPFAM" id="SSF51695">
    <property type="entry name" value="PLC-like phosphodiesterases"/>
    <property type="match status" value="1"/>
</dbReference>
<evidence type="ECO:0000313" key="5">
    <source>
        <dbReference type="EMBL" id="EPY29623.1"/>
    </source>
</evidence>
<proteinExistence type="predicted"/>
<dbReference type="EMBL" id="ATMH01004398">
    <property type="protein sequence ID" value="EPY29623.1"/>
    <property type="molecule type" value="Genomic_DNA"/>
</dbReference>
<feature type="compositionally biased region" description="Basic and acidic residues" evidence="1">
    <location>
        <begin position="309"/>
        <end position="327"/>
    </location>
</feature>
<accession>S9V001</accession>
<dbReference type="OrthoDB" id="197419at2759"/>
<dbReference type="AlphaFoldDB" id="S9V001"/>
<dbReference type="GO" id="GO:0006644">
    <property type="term" value="P:phospholipid metabolic process"/>
    <property type="evidence" value="ECO:0007669"/>
    <property type="project" value="TreeGrafter"/>
</dbReference>
<dbReference type="Gene3D" id="3.20.20.190">
    <property type="entry name" value="Phosphatidylinositol (PI) phosphodiesterase"/>
    <property type="match status" value="1"/>
</dbReference>
<keyword evidence="2" id="KW-0732">Signal</keyword>
<keyword evidence="7" id="KW-1185">Reference proteome</keyword>
<dbReference type="GO" id="GO:0006580">
    <property type="term" value="P:ethanolamine metabolic process"/>
    <property type="evidence" value="ECO:0007669"/>
    <property type="project" value="TreeGrafter"/>
</dbReference>
<dbReference type="Pfam" id="PF03009">
    <property type="entry name" value="GDPD"/>
    <property type="match status" value="1"/>
</dbReference>
<dbReference type="GO" id="GO:0070291">
    <property type="term" value="P:N-acylethanolamine metabolic process"/>
    <property type="evidence" value="ECO:0007669"/>
    <property type="project" value="TreeGrafter"/>
</dbReference>
<dbReference type="GO" id="GO:0005886">
    <property type="term" value="C:plasma membrane"/>
    <property type="evidence" value="ECO:0007669"/>
    <property type="project" value="TreeGrafter"/>
</dbReference>
<dbReference type="PANTHER" id="PTHR46320:SF1">
    <property type="entry name" value="GLYCEROPHOSPHODIESTER PHOSPHODIESTERASE 1"/>
    <property type="match status" value="1"/>
</dbReference>
<sequence length="335" mass="38792">MIKSAAVASTIGIALCWSWVRHVQLPMGPSRLHWGGIVFGHRGCRNVPGIPENTLDAFKYAVSRGCGGIECDVRLTKDNQVVVFHDAFGGTLLKNFPPAKRIDELTLFELKECCFAADPTEQIRIPTLEESILFCRENNLRLLIEIKELKRSMLCTDKVIELYRRYPDYMYDNTTIISFHPGALYHARQKDRNIATGQIYSVNMFRTWVSHNVDTISFFPRTFPGIADRLLFFAQEKISPWVGGCSLICPRYDLYSETYRRRWHSRRVGIYLWGFADSTACTPDMRQPGVCVSADDHHEQFATAKREPDYDIFGDRQREREREEEARRKRPQLKQ</sequence>
<evidence type="ECO:0000259" key="3">
    <source>
        <dbReference type="PROSITE" id="PS51704"/>
    </source>
</evidence>
<dbReference type="GO" id="GO:0008889">
    <property type="term" value="F:glycerophosphodiester phosphodiesterase activity"/>
    <property type="evidence" value="ECO:0007669"/>
    <property type="project" value="TreeGrafter"/>
</dbReference>
<protein>
    <submittedName>
        <fullName evidence="4">Glycerophosphoryl diester phosphodiesterase</fullName>
    </submittedName>
</protein>
<evidence type="ECO:0000256" key="2">
    <source>
        <dbReference type="SAM" id="SignalP"/>
    </source>
</evidence>
<dbReference type="EMBL" id="ATMH01009105">
    <property type="protein sequence ID" value="EPY20216.1"/>
    <property type="molecule type" value="Genomic_DNA"/>
</dbReference>
<dbReference type="PANTHER" id="PTHR46320">
    <property type="entry name" value="GLYCEROPHOSPHODIESTER PHOSPHODIESTERASE 1"/>
    <property type="match status" value="1"/>
</dbReference>